<evidence type="ECO:0000313" key="1">
    <source>
        <dbReference type="EMBL" id="MBX25910.1"/>
    </source>
</evidence>
<reference evidence="1" key="1">
    <citation type="submission" date="2018-02" db="EMBL/GenBank/DDBJ databases">
        <title>Rhizophora mucronata_Transcriptome.</title>
        <authorList>
            <person name="Meera S.P."/>
            <person name="Sreeshan A."/>
            <person name="Augustine A."/>
        </authorList>
    </citation>
    <scope>NUCLEOTIDE SEQUENCE</scope>
    <source>
        <tissue evidence="1">Leaf</tissue>
    </source>
</reference>
<dbReference type="GO" id="GO:0000502">
    <property type="term" value="C:proteasome complex"/>
    <property type="evidence" value="ECO:0007669"/>
    <property type="project" value="UniProtKB-KW"/>
</dbReference>
<organism evidence="1">
    <name type="scientific">Rhizophora mucronata</name>
    <name type="common">Asiatic mangrove</name>
    <dbReference type="NCBI Taxonomy" id="61149"/>
    <lineage>
        <taxon>Eukaryota</taxon>
        <taxon>Viridiplantae</taxon>
        <taxon>Streptophyta</taxon>
        <taxon>Embryophyta</taxon>
        <taxon>Tracheophyta</taxon>
        <taxon>Spermatophyta</taxon>
        <taxon>Magnoliopsida</taxon>
        <taxon>eudicotyledons</taxon>
        <taxon>Gunneridae</taxon>
        <taxon>Pentapetalae</taxon>
        <taxon>rosids</taxon>
        <taxon>fabids</taxon>
        <taxon>Malpighiales</taxon>
        <taxon>Rhizophoraceae</taxon>
        <taxon>Rhizophora</taxon>
    </lineage>
</organism>
<keyword evidence="1" id="KW-0647">Proteasome</keyword>
<name>A0A2P2M6S4_RHIMU</name>
<sequence length="32" mass="3861">MEEKQANKKLDHQKFKTGKKSNAWINYHINCK</sequence>
<protein>
    <submittedName>
        <fullName evidence="1">26S proteasome ATPase subunit</fullName>
    </submittedName>
</protein>
<proteinExistence type="predicted"/>
<accession>A0A2P2M6S4</accession>
<dbReference type="AlphaFoldDB" id="A0A2P2M6S4"/>
<dbReference type="EMBL" id="GGEC01045426">
    <property type="protein sequence ID" value="MBX25910.1"/>
    <property type="molecule type" value="Transcribed_RNA"/>
</dbReference>